<dbReference type="EMBL" id="CP041235">
    <property type="protein sequence ID" value="QOP43896.1"/>
    <property type="molecule type" value="Genomic_DNA"/>
</dbReference>
<keyword evidence="7" id="KW-1185">Reference proteome</keyword>
<dbReference type="NCBIfam" id="TIGR00229">
    <property type="entry name" value="sensory_box"/>
    <property type="match status" value="1"/>
</dbReference>
<evidence type="ECO:0000259" key="4">
    <source>
        <dbReference type="PROSITE" id="PS50113"/>
    </source>
</evidence>
<evidence type="ECO:0000313" key="6">
    <source>
        <dbReference type="EMBL" id="QOP43896.1"/>
    </source>
</evidence>
<dbReference type="GO" id="GO:0004112">
    <property type="term" value="F:cyclic-nucleotide phosphodiesterase activity"/>
    <property type="evidence" value="ECO:0007669"/>
    <property type="project" value="UniProtKB-ARBA"/>
</dbReference>
<evidence type="ECO:0000259" key="5">
    <source>
        <dbReference type="PROSITE" id="PS51832"/>
    </source>
</evidence>
<dbReference type="InterPro" id="IPR013767">
    <property type="entry name" value="PAS_fold"/>
</dbReference>
<dbReference type="PROSITE" id="PS50113">
    <property type="entry name" value="PAC"/>
    <property type="match status" value="1"/>
</dbReference>
<evidence type="ECO:0000313" key="7">
    <source>
        <dbReference type="Proteomes" id="UP000593719"/>
    </source>
</evidence>
<dbReference type="SMART" id="SM00471">
    <property type="entry name" value="HDc"/>
    <property type="match status" value="1"/>
</dbReference>
<dbReference type="InterPro" id="IPR000014">
    <property type="entry name" value="PAS"/>
</dbReference>
<dbReference type="InterPro" id="IPR037522">
    <property type="entry name" value="HD_GYP_dom"/>
</dbReference>
<dbReference type="InterPro" id="IPR003607">
    <property type="entry name" value="HD/PDEase_dom"/>
</dbReference>
<evidence type="ECO:0000259" key="3">
    <source>
        <dbReference type="PROSITE" id="PS50112"/>
    </source>
</evidence>
<feature type="domain" description="HD-GYP" evidence="5">
    <location>
        <begin position="416"/>
        <end position="613"/>
    </location>
</feature>
<keyword evidence="1" id="KW-0378">Hydrolase</keyword>
<keyword evidence="2" id="KW-1133">Transmembrane helix</keyword>
<dbReference type="Pfam" id="PF00989">
    <property type="entry name" value="PAS"/>
    <property type="match status" value="1"/>
</dbReference>
<dbReference type="InterPro" id="IPR013587">
    <property type="entry name" value="Nitrate/nitrite_sensing"/>
</dbReference>
<dbReference type="InterPro" id="IPR000700">
    <property type="entry name" value="PAS-assoc_C"/>
</dbReference>
<organism evidence="6 7">
    <name type="scientific">Sulfurimonas sediminis</name>
    <dbReference type="NCBI Taxonomy" id="2590020"/>
    <lineage>
        <taxon>Bacteria</taxon>
        <taxon>Pseudomonadati</taxon>
        <taxon>Campylobacterota</taxon>
        <taxon>Epsilonproteobacteria</taxon>
        <taxon>Campylobacterales</taxon>
        <taxon>Sulfurimonadaceae</taxon>
        <taxon>Sulfurimonas</taxon>
    </lineage>
</organism>
<gene>
    <name evidence="6" type="ORF">FJR45_08015</name>
</gene>
<dbReference type="RefSeq" id="WP_193150082.1">
    <property type="nucleotide sequence ID" value="NZ_CP041235.1"/>
</dbReference>
<feature type="domain" description="PAC" evidence="4">
    <location>
        <begin position="364"/>
        <end position="418"/>
    </location>
</feature>
<dbReference type="KEGG" id="ssei:FJR45_08015"/>
<dbReference type="Gene3D" id="3.30.450.20">
    <property type="entry name" value="PAS domain"/>
    <property type="match status" value="1"/>
</dbReference>
<dbReference type="Proteomes" id="UP000593719">
    <property type="component" value="Chromosome"/>
</dbReference>
<dbReference type="InterPro" id="IPR035965">
    <property type="entry name" value="PAS-like_dom_sf"/>
</dbReference>
<dbReference type="GO" id="GO:0009214">
    <property type="term" value="P:cyclic nucleotide catabolic process"/>
    <property type="evidence" value="ECO:0007669"/>
    <property type="project" value="UniProtKB-ARBA"/>
</dbReference>
<dbReference type="SMART" id="SM00086">
    <property type="entry name" value="PAC"/>
    <property type="match status" value="1"/>
</dbReference>
<feature type="domain" description="PAS" evidence="3">
    <location>
        <begin position="312"/>
        <end position="338"/>
    </location>
</feature>
<dbReference type="PANTHER" id="PTHR45228:SF9">
    <property type="entry name" value="3'3'-CGAMP-SPECIFIC PHOSPHODIESTERASE 2"/>
    <property type="match status" value="1"/>
</dbReference>
<dbReference type="Gene3D" id="1.10.3210.10">
    <property type="entry name" value="Hypothetical protein af1432"/>
    <property type="match status" value="1"/>
</dbReference>
<dbReference type="CDD" id="cd00077">
    <property type="entry name" value="HDc"/>
    <property type="match status" value="1"/>
</dbReference>
<dbReference type="FunFam" id="1.10.3210.10:FF:000018">
    <property type="entry name" value="Two-component system response regulator"/>
    <property type="match status" value="1"/>
</dbReference>
<dbReference type="PROSITE" id="PS50112">
    <property type="entry name" value="PAS"/>
    <property type="match status" value="1"/>
</dbReference>
<name>A0A7M1B305_9BACT</name>
<reference evidence="6 7" key="1">
    <citation type="submission" date="2019-06" db="EMBL/GenBank/DDBJ databases">
        <title>Sulfurimonas gotlandica sp. nov., a chemoautotrophic and psychrotolerant epsilonproteobacterium isolated from a pelagic redoxcline, and an emended description of the genus Sulfurimonas.</title>
        <authorList>
            <person name="Wang S."/>
            <person name="Jiang L."/>
            <person name="Shao Z."/>
        </authorList>
    </citation>
    <scope>NUCLEOTIDE SEQUENCE [LARGE SCALE GENOMIC DNA]</scope>
    <source>
        <strain evidence="6 7">S2-6</strain>
    </source>
</reference>
<protein>
    <submittedName>
        <fullName evidence="6">PAS domain S-box protein</fullName>
    </submittedName>
</protein>
<dbReference type="InterPro" id="IPR052020">
    <property type="entry name" value="Cyclic_di-GMP/3'3'-cGAMP_PDE"/>
</dbReference>
<dbReference type="PROSITE" id="PS51832">
    <property type="entry name" value="HD_GYP"/>
    <property type="match status" value="1"/>
</dbReference>
<feature type="transmembrane region" description="Helical" evidence="2">
    <location>
        <begin position="263"/>
        <end position="282"/>
    </location>
</feature>
<dbReference type="SUPFAM" id="SSF109604">
    <property type="entry name" value="HD-domain/PDEase-like"/>
    <property type="match status" value="1"/>
</dbReference>
<proteinExistence type="predicted"/>
<dbReference type="Pfam" id="PF13487">
    <property type="entry name" value="HD_5"/>
    <property type="match status" value="1"/>
</dbReference>
<sequence>MVHSYNNLQGLSHLKKDALHIQNISLLINSLQKERGYSSGYLGSHGTKFQSQLRKQQQNTDSIYAKIIFLHEDYSPDKKRLAKLRKKVQSRSLSTVDAFNEYTKIIYHLLQNHLMITKTIKEKEIEQMFHAYTNLLFMKEAAGKMRGSLSGLFAQKKQNYQLVFTAMHAKGEYDLAQQNFLTYASDDIMKEFYTIAQAKEYQWLQNVFKKYTKHQNISVTQDPNEWFAKATAIIEAFNRLQKLEFADIDSLINKYASRLKIELIINIFLLILITLIMLLLGVKIKNSILRNLKLLSEYKNAVDRSSIVSKTDRSGRITYVNDKFCIISGYTKEELLGKPHNIVRHNDMPKSLFRDMWHTILEKRAWSGVIKNRKKDGSSYIVEVTINPILNERGEIEEFIAIRNDITQILQLHKEIEETQEDIILKMGEIGETRSQETGFHVKRVALYSQILAKHYGLGEKETKYLTIASPMHDIGKVAIPDHILNKNGKLTQEEWKVMQTHAEIGYQLFKNSQRELLKTAAIIAYEHHEKYDGSGYPRGLSGKNIHIYGRITALADVFDALGSERCYKKAWEDERIFKLIQEERGKHFDPELVDIFFEHLDEFLHVRDSYNDMHSYTKV</sequence>
<dbReference type="AlphaFoldDB" id="A0A7M1B305"/>
<dbReference type="Pfam" id="PF08376">
    <property type="entry name" value="NIT"/>
    <property type="match status" value="1"/>
</dbReference>
<accession>A0A7M1B305</accession>
<dbReference type="PANTHER" id="PTHR45228">
    <property type="entry name" value="CYCLIC DI-GMP PHOSPHODIESTERASE TM_0186-RELATED"/>
    <property type="match status" value="1"/>
</dbReference>
<dbReference type="SUPFAM" id="SSF55785">
    <property type="entry name" value="PYP-like sensor domain (PAS domain)"/>
    <property type="match status" value="1"/>
</dbReference>
<evidence type="ECO:0000256" key="2">
    <source>
        <dbReference type="SAM" id="Phobius"/>
    </source>
</evidence>
<evidence type="ECO:0000256" key="1">
    <source>
        <dbReference type="ARBA" id="ARBA00022801"/>
    </source>
</evidence>
<dbReference type="InterPro" id="IPR001610">
    <property type="entry name" value="PAC"/>
</dbReference>
<keyword evidence="2" id="KW-0812">Transmembrane</keyword>
<dbReference type="CDD" id="cd00130">
    <property type="entry name" value="PAS"/>
    <property type="match status" value="1"/>
</dbReference>
<keyword evidence="2" id="KW-0472">Membrane</keyword>